<gene>
    <name evidence="1" type="ORF">AXG93_3464s1000</name>
</gene>
<dbReference type="AlphaFoldDB" id="A0A176W324"/>
<reference evidence="1" key="1">
    <citation type="submission" date="2016-03" db="EMBL/GenBank/DDBJ databases">
        <title>Mechanisms controlling the formation of the plant cell surface in tip-growing cells are functionally conserved among land plants.</title>
        <authorList>
            <person name="Honkanen S."/>
            <person name="Jones V.A."/>
            <person name="Morieri G."/>
            <person name="Champion C."/>
            <person name="Hetherington A.J."/>
            <person name="Kelly S."/>
            <person name="Saint-Marcoux D."/>
            <person name="Proust H."/>
            <person name="Prescott H."/>
            <person name="Dolan L."/>
        </authorList>
    </citation>
    <scope>NUCLEOTIDE SEQUENCE [LARGE SCALE GENOMIC DNA]</scope>
    <source>
        <tissue evidence="1">Whole gametophyte</tissue>
    </source>
</reference>
<comment type="caution">
    <text evidence="1">The sequence shown here is derived from an EMBL/GenBank/DDBJ whole genome shotgun (WGS) entry which is preliminary data.</text>
</comment>
<keyword evidence="2" id="KW-1185">Reference proteome</keyword>
<organism evidence="1 2">
    <name type="scientific">Marchantia polymorpha subsp. ruderalis</name>
    <dbReference type="NCBI Taxonomy" id="1480154"/>
    <lineage>
        <taxon>Eukaryota</taxon>
        <taxon>Viridiplantae</taxon>
        <taxon>Streptophyta</taxon>
        <taxon>Embryophyta</taxon>
        <taxon>Marchantiophyta</taxon>
        <taxon>Marchantiopsida</taxon>
        <taxon>Marchantiidae</taxon>
        <taxon>Marchantiales</taxon>
        <taxon>Marchantiaceae</taxon>
        <taxon>Marchantia</taxon>
    </lineage>
</organism>
<evidence type="ECO:0000313" key="2">
    <source>
        <dbReference type="Proteomes" id="UP000077202"/>
    </source>
</evidence>
<dbReference type="Proteomes" id="UP000077202">
    <property type="component" value="Unassembled WGS sequence"/>
</dbReference>
<evidence type="ECO:0000313" key="1">
    <source>
        <dbReference type="EMBL" id="OAE26882.1"/>
    </source>
</evidence>
<sequence length="86" mass="8964">MNLQELDGLVNSVANGPAESAADRTARISERAVGSEARFPSMGMELDVPGYGPRVAAGEEPTSARFLTTSGEVAGGCECRSSWEDS</sequence>
<proteinExistence type="predicted"/>
<protein>
    <submittedName>
        <fullName evidence="1">Uncharacterized protein</fullName>
    </submittedName>
</protein>
<name>A0A176W324_MARPO</name>
<accession>A0A176W324</accession>
<dbReference type="EMBL" id="LVLJ01002070">
    <property type="protein sequence ID" value="OAE26882.1"/>
    <property type="molecule type" value="Genomic_DNA"/>
</dbReference>